<feature type="chain" id="PRO_5035877630" evidence="2">
    <location>
        <begin position="23"/>
        <end position="616"/>
    </location>
</feature>
<proteinExistence type="predicted"/>
<evidence type="ECO:0000256" key="1">
    <source>
        <dbReference type="SAM" id="MobiDB-lite"/>
    </source>
</evidence>
<keyword evidence="2" id="KW-0732">Signal</keyword>
<evidence type="ECO:0000256" key="2">
    <source>
        <dbReference type="SAM" id="SignalP"/>
    </source>
</evidence>
<feature type="compositionally biased region" description="Low complexity" evidence="1">
    <location>
        <begin position="80"/>
        <end position="92"/>
    </location>
</feature>
<dbReference type="Proteomes" id="UP000697107">
    <property type="component" value="Unassembled WGS sequence"/>
</dbReference>
<evidence type="ECO:0000313" key="4">
    <source>
        <dbReference type="Proteomes" id="UP000697107"/>
    </source>
</evidence>
<gene>
    <name evidence="3" type="ORF">PC118_g7639</name>
</gene>
<organism evidence="3 4">
    <name type="scientific">Phytophthora cactorum</name>
    <dbReference type="NCBI Taxonomy" id="29920"/>
    <lineage>
        <taxon>Eukaryota</taxon>
        <taxon>Sar</taxon>
        <taxon>Stramenopiles</taxon>
        <taxon>Oomycota</taxon>
        <taxon>Peronosporomycetes</taxon>
        <taxon>Peronosporales</taxon>
        <taxon>Peronosporaceae</taxon>
        <taxon>Phytophthora</taxon>
    </lineage>
</organism>
<reference evidence="3" key="1">
    <citation type="submission" date="2018-10" db="EMBL/GenBank/DDBJ databases">
        <title>Effector identification in a new, highly contiguous assembly of the strawberry crown rot pathogen Phytophthora cactorum.</title>
        <authorList>
            <person name="Armitage A.D."/>
            <person name="Nellist C.F."/>
            <person name="Bates H."/>
            <person name="Vickerstaff R.J."/>
            <person name="Harrison R.J."/>
        </authorList>
    </citation>
    <scope>NUCLEOTIDE SEQUENCE</scope>
    <source>
        <strain evidence="3">P415</strain>
    </source>
</reference>
<dbReference type="AlphaFoldDB" id="A0A8T1G5L6"/>
<dbReference type="EMBL" id="RCML01000185">
    <property type="protein sequence ID" value="KAG2986791.1"/>
    <property type="molecule type" value="Genomic_DNA"/>
</dbReference>
<feature type="compositionally biased region" description="Low complexity" evidence="1">
    <location>
        <begin position="99"/>
        <end position="109"/>
    </location>
</feature>
<sequence length="616" mass="67269">MIRSRLALIFLATIASTTSTQAIDWTFWNDDNDSTPSPASSDTYSETLSPETLTNMMGSDYLDRVKSLIYSGKGSDSDSDSGSLPDVGSSSGLISEPPASTASSSASSLDTDDDSSSTALSLAGSSGLDLVMPSMDEIATPSTAVTDFKSTYRNWVGPWSQSADSACYREAHFMKTCPSNYDRNELTNTCWTECPMDYPVECGMQCIQQNNDCGRENAAKISAVAMGALSMASFGVFGQLAKYGKKVSWAVVCANYLMAFVRAVIRFTRNQMVNEPQTSQEKLLLLLYQTNWVVADLPGTIYACSGRSTPASLQLTRQLMPTAQLLLLLVVSYDDEIIRSWERFKAFMKRANFTEAADQITEGEISSLETAMKQNSTCGDDLKTLTTQVWMTVDEYRQKNPKISEAELRFKMSESDLILYDIPTVTNNLMINDLIKSGKSDNGTSMAAKHNAYTWLRMSLFLASFGWDPTDLSTIFSEFLQTICGPTQFMGEVDDGNEAATLGMSALHKAFKNSTLSWTKKGDGAVIINFKSKDTKDVTVNIMSAGDKIDEVDLKAGGTAQWRSNITALGGKTLYLDRWRPGFLGLPGTGGSSLVLWVPISRHGGHLEITAQLNVS</sequence>
<name>A0A8T1G5L6_9STRA</name>
<feature type="region of interest" description="Disordered" evidence="1">
    <location>
        <begin position="73"/>
        <end position="121"/>
    </location>
</feature>
<feature type="signal peptide" evidence="2">
    <location>
        <begin position="1"/>
        <end position="22"/>
    </location>
</feature>
<dbReference type="VEuPathDB" id="FungiDB:PC110_g15649"/>
<comment type="caution">
    <text evidence="3">The sequence shown here is derived from an EMBL/GenBank/DDBJ whole genome shotgun (WGS) entry which is preliminary data.</text>
</comment>
<accession>A0A8T1G5L6</accession>
<evidence type="ECO:0000313" key="3">
    <source>
        <dbReference type="EMBL" id="KAG2986791.1"/>
    </source>
</evidence>
<protein>
    <submittedName>
        <fullName evidence="3">Uncharacterized protein</fullName>
    </submittedName>
</protein>